<accession>A0A0L0H753</accession>
<feature type="region of interest" description="Disordered" evidence="2">
    <location>
        <begin position="484"/>
        <end position="516"/>
    </location>
</feature>
<sequence>MTTSTATVVIPDSASKQPRHDSSTSSPPSNSSQPNAVQKCNGVNDTDSHPTKRQSRRRKYHYLKISISPPVRGALPGYDGDRRVEWAVCDGSSSLVDAAEKTREALVTLRTFWNELAPEELNFEEFAWCVFGEDLHDSVKNGDDWDGEDLTPKMAARLAGHNSALSGFLADVRDWDAFRLMVRRRAGRMPMSWATRGRAVQQGGAQHRDESSDSAVSSSSSDNNGSADRMLSIREEAVKLLASEAFMMVLAEKEAQWDAERAELENALANAEGKVQRIVHSITGTLGEMIIPQSSARPRQRRQYFPDTVSSGYEVLVPPSHYQPSTSSRRNRKPKRERSLPKKVSFDQDAIRRDEGKIRLRVALEDVWGDIAGARSASEDDDESDCDSNSEENVSGNLGHLWEKVAAALDEDNAEITSKSTPPENPSVMNGRRAGTSTQGLYKLDNSAFISTTRNNVTEEPGSHDLDKTRTPSTLADFLKPIAKSRASADRGGGPDAKLGNTDGHLKNGSFSKKLGNLLRRRLSKETLQ</sequence>
<feature type="region of interest" description="Disordered" evidence="2">
    <location>
        <begin position="1"/>
        <end position="59"/>
    </location>
</feature>
<proteinExistence type="predicted"/>
<keyword evidence="4" id="KW-1185">Reference proteome</keyword>
<feature type="compositionally biased region" description="Basic and acidic residues" evidence="2">
    <location>
        <begin position="337"/>
        <end position="346"/>
    </location>
</feature>
<keyword evidence="1" id="KW-0175">Coiled coil</keyword>
<dbReference type="AlphaFoldDB" id="A0A0L0H753"/>
<evidence type="ECO:0000313" key="4">
    <source>
        <dbReference type="Proteomes" id="UP000053201"/>
    </source>
</evidence>
<feature type="compositionally biased region" description="Polar residues" evidence="2">
    <location>
        <begin position="35"/>
        <end position="45"/>
    </location>
</feature>
<organism evidence="3 4">
    <name type="scientific">Spizellomyces punctatus (strain DAOM BR117)</name>
    <dbReference type="NCBI Taxonomy" id="645134"/>
    <lineage>
        <taxon>Eukaryota</taxon>
        <taxon>Fungi</taxon>
        <taxon>Fungi incertae sedis</taxon>
        <taxon>Chytridiomycota</taxon>
        <taxon>Chytridiomycota incertae sedis</taxon>
        <taxon>Chytridiomycetes</taxon>
        <taxon>Spizellomycetales</taxon>
        <taxon>Spizellomycetaceae</taxon>
        <taxon>Spizellomyces</taxon>
    </lineage>
</organism>
<reference evidence="3 4" key="1">
    <citation type="submission" date="2009-08" db="EMBL/GenBank/DDBJ databases">
        <title>The Genome Sequence of Spizellomyces punctatus strain DAOM BR117.</title>
        <authorList>
            <consortium name="The Broad Institute Genome Sequencing Platform"/>
            <person name="Russ C."/>
            <person name="Cuomo C."/>
            <person name="Shea T."/>
            <person name="Young S.K."/>
            <person name="Zeng Q."/>
            <person name="Koehrsen M."/>
            <person name="Haas B."/>
            <person name="Borodovsky M."/>
            <person name="Guigo R."/>
            <person name="Alvarado L."/>
            <person name="Berlin A."/>
            <person name="Bochicchio J."/>
            <person name="Borenstein D."/>
            <person name="Chapman S."/>
            <person name="Chen Z."/>
            <person name="Engels R."/>
            <person name="Freedman E."/>
            <person name="Gellesch M."/>
            <person name="Goldberg J."/>
            <person name="Griggs A."/>
            <person name="Gujja S."/>
            <person name="Heiman D."/>
            <person name="Hepburn T."/>
            <person name="Howarth C."/>
            <person name="Jen D."/>
            <person name="Larson L."/>
            <person name="Lewis B."/>
            <person name="Mehta T."/>
            <person name="Park D."/>
            <person name="Pearson M."/>
            <person name="Roberts A."/>
            <person name="Saif S."/>
            <person name="Shenoy N."/>
            <person name="Sisk P."/>
            <person name="Stolte C."/>
            <person name="Sykes S."/>
            <person name="Thomson T."/>
            <person name="Walk T."/>
            <person name="White J."/>
            <person name="Yandava C."/>
            <person name="Burger G."/>
            <person name="Gray M.W."/>
            <person name="Holland P.W.H."/>
            <person name="King N."/>
            <person name="Lang F.B.F."/>
            <person name="Roger A.J."/>
            <person name="Ruiz-Trillo I."/>
            <person name="Lander E."/>
            <person name="Nusbaum C."/>
        </authorList>
    </citation>
    <scope>NUCLEOTIDE SEQUENCE [LARGE SCALE GENOMIC DNA]</scope>
    <source>
        <strain evidence="3 4">DAOM BR117</strain>
    </source>
</reference>
<feature type="compositionally biased region" description="Low complexity" evidence="2">
    <location>
        <begin position="23"/>
        <end position="34"/>
    </location>
</feature>
<name>A0A0L0H753_SPIPD</name>
<dbReference type="GeneID" id="27691096"/>
<dbReference type="RefSeq" id="XP_016604741.1">
    <property type="nucleotide sequence ID" value="XM_016756062.1"/>
</dbReference>
<feature type="region of interest" description="Disordered" evidence="2">
    <location>
        <begin position="375"/>
        <end position="398"/>
    </location>
</feature>
<feature type="region of interest" description="Disordered" evidence="2">
    <location>
        <begin position="193"/>
        <end position="228"/>
    </location>
</feature>
<feature type="region of interest" description="Disordered" evidence="2">
    <location>
        <begin position="315"/>
        <end position="346"/>
    </location>
</feature>
<gene>
    <name evidence="3" type="ORF">SPPG_07912</name>
</gene>
<feature type="coiled-coil region" evidence="1">
    <location>
        <begin position="250"/>
        <end position="281"/>
    </location>
</feature>
<feature type="compositionally biased region" description="Low complexity" evidence="2">
    <location>
        <begin position="213"/>
        <end position="228"/>
    </location>
</feature>
<dbReference type="VEuPathDB" id="FungiDB:SPPG_07912"/>
<evidence type="ECO:0000256" key="1">
    <source>
        <dbReference type="SAM" id="Coils"/>
    </source>
</evidence>
<feature type="compositionally biased region" description="Acidic residues" evidence="2">
    <location>
        <begin position="379"/>
        <end position="390"/>
    </location>
</feature>
<evidence type="ECO:0000313" key="3">
    <source>
        <dbReference type="EMBL" id="KNC96701.1"/>
    </source>
</evidence>
<dbReference type="EMBL" id="KQ257467">
    <property type="protein sequence ID" value="KNC96701.1"/>
    <property type="molecule type" value="Genomic_DNA"/>
</dbReference>
<evidence type="ECO:0000256" key="2">
    <source>
        <dbReference type="SAM" id="MobiDB-lite"/>
    </source>
</evidence>
<dbReference type="OrthoDB" id="2150137at2759"/>
<dbReference type="InParanoid" id="A0A0L0H753"/>
<dbReference type="Proteomes" id="UP000053201">
    <property type="component" value="Unassembled WGS sequence"/>
</dbReference>
<protein>
    <submittedName>
        <fullName evidence="3">Uncharacterized protein</fullName>
    </submittedName>
</protein>